<evidence type="ECO:0000313" key="2">
    <source>
        <dbReference type="Proteomes" id="UP000221837"/>
    </source>
</evidence>
<accession>A0A1S6UA23</accession>
<sequence>MELKPITELIDPKTRIARTMNAVSSTKQVYSGYLAFVVDGKILQRRIYDMAYNSLYDSCMYIVHQKVNYAVNVSAKPISGAFNVESLTV</sequence>
<name>A0A1S6UA23_9CAUD</name>
<proteinExistence type="predicted"/>
<dbReference type="EMBL" id="KY630187">
    <property type="protein sequence ID" value="AQW88527.1"/>
    <property type="molecule type" value="Genomic_DNA"/>
</dbReference>
<reference evidence="1" key="1">
    <citation type="submission" date="2017-02" db="EMBL/GenBank/DDBJ databases">
        <title>Genome sequence of Serratia marcescens phage BF.</title>
        <authorList>
            <person name="Casey E."/>
            <person name="Fitzgerald B."/>
            <person name="Mahony J."/>
            <person name="Lugli G."/>
            <person name="Ventura M."/>
            <person name="van Sinderen D."/>
        </authorList>
    </citation>
    <scope>NUCLEOTIDE SEQUENCE [LARGE SCALE GENOMIC DNA]</scope>
</reference>
<gene>
    <name evidence="1" type="ORF">BF_0002</name>
</gene>
<dbReference type="OrthoDB" id="25511at10239"/>
<organism evidence="1 2">
    <name type="scientific">Serratia phage BF</name>
    <dbReference type="NCBI Taxonomy" id="1962671"/>
    <lineage>
        <taxon>Viruses</taxon>
        <taxon>Duplodnaviria</taxon>
        <taxon>Heunggongvirae</taxon>
        <taxon>Uroviricota</taxon>
        <taxon>Caudoviricetes</taxon>
        <taxon>Eneladusvirus</taxon>
        <taxon>Eneladusvirus BF</taxon>
    </lineage>
</organism>
<evidence type="ECO:0000313" key="1">
    <source>
        <dbReference type="EMBL" id="AQW88527.1"/>
    </source>
</evidence>
<protein>
    <submittedName>
        <fullName evidence="1">Uncharacterized protein</fullName>
    </submittedName>
</protein>
<dbReference type="Proteomes" id="UP000221837">
    <property type="component" value="Genome"/>
</dbReference>
<keyword evidence="2" id="KW-1185">Reference proteome</keyword>